<geneLocation type="mitochondrion" evidence="17"/>
<feature type="transmembrane region" description="Helical" evidence="15">
    <location>
        <begin position="129"/>
        <end position="158"/>
    </location>
</feature>
<comment type="function">
    <text evidence="15">Core subunit of the mitochondrial membrane respiratory chain NADH dehydrogenase (Complex I) which catalyzes electron transfer from NADH through the respiratory chain, using ubiquinone as an electron acceptor. Essential for the catalytic activity and assembly of complex I.</text>
</comment>
<evidence type="ECO:0000256" key="5">
    <source>
        <dbReference type="ARBA" id="ARBA00022448"/>
    </source>
</evidence>
<dbReference type="GeneID" id="33133214"/>
<evidence type="ECO:0000256" key="14">
    <source>
        <dbReference type="ARBA" id="ARBA00049551"/>
    </source>
</evidence>
<feature type="transmembrane region" description="Helical" evidence="15">
    <location>
        <begin position="89"/>
        <end position="109"/>
    </location>
</feature>
<comment type="subcellular location">
    <subcellularLocation>
        <location evidence="1 15">Mitochondrion membrane</location>
        <topology evidence="1 15">Multi-pass membrane protein</topology>
    </subcellularLocation>
</comment>
<reference evidence="17" key="1">
    <citation type="journal article" date="2017" name="Gene">
        <title>Phylogenetic position of the rainbow sardine Dussumieria (Dussumieriidae) and its bearing on the early evolution of the Clupeoidei.</title>
        <authorList>
            <person name="Lavoue S."/>
            <person name="Bertrand J.A.M."/>
            <person name="Chen W.J."/>
            <person name="Ho H.C."/>
            <person name="Motomura H."/>
            <person name="Sado T."/>
            <person name="Miya M."/>
        </authorList>
    </citation>
    <scope>NUCLEOTIDE SEQUENCE</scope>
</reference>
<dbReference type="AlphaFoldDB" id="A0A347YEG2"/>
<keyword evidence="11 15" id="KW-0520">NAD</keyword>
<dbReference type="EMBL" id="AP017948">
    <property type="protein sequence ID" value="BAX73619.1"/>
    <property type="molecule type" value="Genomic_DNA"/>
</dbReference>
<dbReference type="InterPro" id="IPR050269">
    <property type="entry name" value="ComplexI_Subunit6"/>
</dbReference>
<dbReference type="PANTHER" id="PTHR11435:SF1">
    <property type="entry name" value="NADH-UBIQUINONE OXIDOREDUCTASE CHAIN 6"/>
    <property type="match status" value="1"/>
</dbReference>
<keyword evidence="8 15" id="KW-1278">Translocase</keyword>
<evidence type="ECO:0000256" key="16">
    <source>
        <dbReference type="SAM" id="SignalP"/>
    </source>
</evidence>
<evidence type="ECO:0000256" key="6">
    <source>
        <dbReference type="ARBA" id="ARBA00022660"/>
    </source>
</evidence>
<evidence type="ECO:0000256" key="2">
    <source>
        <dbReference type="ARBA" id="ARBA00005698"/>
    </source>
</evidence>
<dbReference type="EC" id="7.1.1.2" evidence="3 15"/>
<comment type="similarity">
    <text evidence="2 15">Belongs to the complex I subunit 6 family.</text>
</comment>
<protein>
    <recommendedName>
        <fullName evidence="4 15">NADH-ubiquinone oxidoreductase chain 6</fullName>
        <ecNumber evidence="3 15">7.1.1.2</ecNumber>
    </recommendedName>
</protein>
<evidence type="ECO:0000256" key="4">
    <source>
        <dbReference type="ARBA" id="ARBA00021095"/>
    </source>
</evidence>
<keyword evidence="7 15" id="KW-0812">Transmembrane</keyword>
<feature type="signal peptide" evidence="16">
    <location>
        <begin position="1"/>
        <end position="17"/>
    </location>
</feature>
<dbReference type="InterPro" id="IPR001457">
    <property type="entry name" value="NADH_UbQ/plastoQ_OxRdtase_su6"/>
</dbReference>
<feature type="transmembrane region" description="Helical" evidence="15">
    <location>
        <begin position="45"/>
        <end position="68"/>
    </location>
</feature>
<evidence type="ECO:0000256" key="10">
    <source>
        <dbReference type="ARBA" id="ARBA00022989"/>
    </source>
</evidence>
<dbReference type="RefSeq" id="YP_009387980.1">
    <property type="nucleotide sequence ID" value="NC_035064.1"/>
</dbReference>
<keyword evidence="15" id="KW-0830">Ubiquinone</keyword>
<gene>
    <name evidence="17" type="primary">ND6</name>
</gene>
<evidence type="ECO:0000313" key="17">
    <source>
        <dbReference type="EMBL" id="BAX73619.1"/>
    </source>
</evidence>
<keyword evidence="13 15" id="KW-0472">Membrane</keyword>
<evidence type="ECO:0000256" key="11">
    <source>
        <dbReference type="ARBA" id="ARBA00023027"/>
    </source>
</evidence>
<keyword evidence="16" id="KW-0732">Signal</keyword>
<evidence type="ECO:0000256" key="7">
    <source>
        <dbReference type="ARBA" id="ARBA00022692"/>
    </source>
</evidence>
<name>A0A347YEG2_9TELE</name>
<evidence type="ECO:0000256" key="9">
    <source>
        <dbReference type="ARBA" id="ARBA00022982"/>
    </source>
</evidence>
<evidence type="ECO:0000256" key="8">
    <source>
        <dbReference type="ARBA" id="ARBA00022967"/>
    </source>
</evidence>
<dbReference type="Pfam" id="PF00499">
    <property type="entry name" value="Oxidored_q3"/>
    <property type="match status" value="1"/>
</dbReference>
<evidence type="ECO:0000256" key="1">
    <source>
        <dbReference type="ARBA" id="ARBA00004225"/>
    </source>
</evidence>
<keyword evidence="12 15" id="KW-0496">Mitochondrion</keyword>
<comment type="catalytic activity">
    <reaction evidence="14 15">
        <text>a ubiquinone + NADH + 5 H(+)(in) = a ubiquinol + NAD(+) + 4 H(+)(out)</text>
        <dbReference type="Rhea" id="RHEA:29091"/>
        <dbReference type="Rhea" id="RHEA-COMP:9565"/>
        <dbReference type="Rhea" id="RHEA-COMP:9566"/>
        <dbReference type="ChEBI" id="CHEBI:15378"/>
        <dbReference type="ChEBI" id="CHEBI:16389"/>
        <dbReference type="ChEBI" id="CHEBI:17976"/>
        <dbReference type="ChEBI" id="CHEBI:57540"/>
        <dbReference type="ChEBI" id="CHEBI:57945"/>
        <dbReference type="EC" id="7.1.1.2"/>
    </reaction>
</comment>
<dbReference type="GO" id="GO:0008137">
    <property type="term" value="F:NADH dehydrogenase (ubiquinone) activity"/>
    <property type="evidence" value="ECO:0007669"/>
    <property type="project" value="UniProtKB-UniRule"/>
</dbReference>
<keyword evidence="5 15" id="KW-0813">Transport</keyword>
<feature type="chain" id="PRO_5016873120" description="NADH-ubiquinone oxidoreductase chain 6" evidence="16">
    <location>
        <begin position="18"/>
        <end position="172"/>
    </location>
</feature>
<proteinExistence type="inferred from homology"/>
<keyword evidence="10 15" id="KW-1133">Transmembrane helix</keyword>
<evidence type="ECO:0000256" key="12">
    <source>
        <dbReference type="ARBA" id="ARBA00023128"/>
    </source>
</evidence>
<accession>A0A347YEG2</accession>
<dbReference type="CTD" id="4541"/>
<organism evidence="17">
    <name type="scientific">Amblygaster sirm</name>
    <name type="common">spotted sardinella</name>
    <dbReference type="NCBI Taxonomy" id="997022"/>
    <lineage>
        <taxon>Eukaryota</taxon>
        <taxon>Metazoa</taxon>
        <taxon>Chordata</taxon>
        <taxon>Craniata</taxon>
        <taxon>Vertebrata</taxon>
        <taxon>Euteleostomi</taxon>
        <taxon>Actinopterygii</taxon>
        <taxon>Neopterygii</taxon>
        <taxon>Teleostei</taxon>
        <taxon>Clupei</taxon>
        <taxon>Clupeiformes</taxon>
        <taxon>Clupeoidei</taxon>
        <taxon>Clupeidae</taxon>
        <taxon>Amblygaster</taxon>
    </lineage>
</organism>
<sequence>MLYLMMAVAAYLGAALAVSSNPSVFIGAISLMLCAAFCCMALALIGAPFLALVLFLIYLGGMLVVFAYSSSFSADRYPDTLGTASVFEYLMFFLVGTVVGLMYLGPPAYKFMTGLVHSTKEFLVARPDMAGVAVFYGVGGLLMLFCGWVLFLTLFVVLELVRGRSRGGLRAP</sequence>
<dbReference type="GO" id="GO:0031966">
    <property type="term" value="C:mitochondrial membrane"/>
    <property type="evidence" value="ECO:0007669"/>
    <property type="project" value="UniProtKB-SubCell"/>
</dbReference>
<evidence type="ECO:0000256" key="3">
    <source>
        <dbReference type="ARBA" id="ARBA00012944"/>
    </source>
</evidence>
<keyword evidence="9 15" id="KW-0249">Electron transport</keyword>
<dbReference type="PANTHER" id="PTHR11435">
    <property type="entry name" value="NADH UBIQUINONE OXIDOREDUCTASE SUBUNIT ND6"/>
    <property type="match status" value="1"/>
</dbReference>
<evidence type="ECO:0000256" key="15">
    <source>
        <dbReference type="RuleBase" id="RU004430"/>
    </source>
</evidence>
<keyword evidence="6 15" id="KW-0679">Respiratory chain</keyword>
<evidence type="ECO:0000256" key="13">
    <source>
        <dbReference type="ARBA" id="ARBA00023136"/>
    </source>
</evidence>